<dbReference type="GeneID" id="9384458"/>
<feature type="disulfide bond" description="Interchain; alternate" evidence="1">
    <location>
        <position position="556"/>
    </location>
</feature>
<dbReference type="Pfam" id="PF07880">
    <property type="entry name" value="T4_gp9_10_N"/>
    <property type="match status" value="1"/>
</dbReference>
<keyword evidence="1" id="KW-1226">Viral baseplate protein</keyword>
<evidence type="ECO:0000259" key="3">
    <source>
        <dbReference type="Pfam" id="PF21939"/>
    </source>
</evidence>
<evidence type="ECO:0000259" key="2">
    <source>
        <dbReference type="Pfam" id="PF07880"/>
    </source>
</evidence>
<comment type="subunit">
    <text evidence="1">Homotrimer; disulfide-linked. Heteromultimer with gp7; a gp10 molecule is disulfide-linked to gp7 and the other two remaining gp10 molecules form a disulfide bond.</text>
</comment>
<feature type="domain" description="Baseplate wedge protein gp10" evidence="4">
    <location>
        <begin position="270"/>
        <end position="391"/>
    </location>
</feature>
<feature type="domain" description="Baseplate structural protein Gp10 C-terminal" evidence="3">
    <location>
        <begin position="452"/>
        <end position="603"/>
    </location>
</feature>
<comment type="similarity">
    <text evidence="1">Belongs to the T4likevirus baseplate wedge protein gp10 family.</text>
</comment>
<dbReference type="Pfam" id="PF21939">
    <property type="entry name" value="Gp10_C"/>
    <property type="match status" value="1"/>
</dbReference>
<dbReference type="Pfam" id="PF23618">
    <property type="entry name" value="T4_gp9_10_C"/>
    <property type="match status" value="1"/>
</dbReference>
<evidence type="ECO:0000313" key="6">
    <source>
        <dbReference type="EMBL" id="ADI55477.1"/>
    </source>
</evidence>
<dbReference type="OrthoDB" id="531at10239"/>
<dbReference type="InterPro" id="IPR054430">
    <property type="entry name" value="Gp10_D3"/>
</dbReference>
<comment type="subcellular location">
    <subcellularLocation>
        <location evidence="1">Virion</location>
    </subcellularLocation>
    <text evidence="1">Present in the baseplate.</text>
</comment>
<accession>D7RMG1</accession>
<comment type="induction">
    <text evidence="1">Expressed in the late phase of the viral replicative cycle.</text>
</comment>
<organism evidence="6 7">
    <name type="scientific">Escherichia phage IME08</name>
    <dbReference type="NCBI Taxonomy" id="698728"/>
    <lineage>
        <taxon>Viruses</taxon>
        <taxon>Duplodnaviria</taxon>
        <taxon>Heunggongvirae</taxon>
        <taxon>Uroviricota</taxon>
        <taxon>Caudoviricetes</taxon>
        <taxon>Pantevenvirales</taxon>
        <taxon>Straboviridae</taxon>
        <taxon>Tevenvirinae</taxon>
        <taxon>Dhakavirus</taxon>
        <taxon>Dhakavirus ime08</taxon>
    </lineage>
</organism>
<dbReference type="EMBL" id="HM071924">
    <property type="protein sequence ID" value="ADI55477.1"/>
    <property type="molecule type" value="Genomic_DNA"/>
</dbReference>
<dbReference type="Pfam" id="PF22670">
    <property type="entry name" value="Gp10_D3"/>
    <property type="match status" value="1"/>
</dbReference>
<feature type="domain" description="Baseplate protein gp9-like C-terminal" evidence="5">
    <location>
        <begin position="160"/>
        <end position="268"/>
    </location>
</feature>
<dbReference type="Gene3D" id="1.20.5.960">
    <property type="entry name" value="Bacteriophage t4 gene product 9 (gp9)"/>
    <property type="match status" value="1"/>
</dbReference>
<comment type="function">
    <text evidence="1">Baseplate protein. Involved in the tail assembly.</text>
</comment>
<reference evidence="6 7" key="1">
    <citation type="journal article" date="2011" name="Arch. Virol.">
        <title>The complete genome sequence of a novel T4-like bacteriophage, IME08.</title>
        <authorList>
            <person name="Jiang H."/>
            <person name="Jiang X."/>
            <person name="Wang S."/>
            <person name="Li C."/>
            <person name="Chen B."/>
            <person name="An X."/>
            <person name="Mi Z."/>
            <person name="Chen J."/>
            <person name="Tong Y."/>
        </authorList>
    </citation>
    <scope>NUCLEOTIDE SEQUENCE [LARGE SCALE GENOMIC DNA]</scope>
</reference>
<dbReference type="InterPro" id="IPR034695">
    <property type="entry name" value="BP10_T4"/>
</dbReference>
<dbReference type="GO" id="GO:0098025">
    <property type="term" value="C:virus tail, baseplate"/>
    <property type="evidence" value="ECO:0007669"/>
    <property type="project" value="UniProtKB-UniRule"/>
</dbReference>
<protein>
    <recommendedName>
        <fullName evidence="1">Baseplate wedge protein gp10</fullName>
    </recommendedName>
</protein>
<dbReference type="InterPro" id="IPR027411">
    <property type="entry name" value="Gp9/Gp10_mid_dom_sf"/>
</dbReference>
<keyword evidence="1" id="KW-1015">Disulfide bond</keyword>
<dbReference type="RefSeq" id="YP_003734298.1">
    <property type="nucleotide sequence ID" value="NC_014260.1"/>
</dbReference>
<feature type="domain" description="Baseplate structural protein Gp9/Gp10 N-terminal" evidence="2">
    <location>
        <begin position="3"/>
        <end position="146"/>
    </location>
</feature>
<keyword evidence="1" id="KW-0426">Late protein</keyword>
<dbReference type="GO" id="GO:0098003">
    <property type="term" value="P:viral tail assembly"/>
    <property type="evidence" value="ECO:0007669"/>
    <property type="project" value="UniProtKB-KW"/>
</dbReference>
<dbReference type="Gene3D" id="2.60.120.640">
    <property type="entry name" value="gp9"/>
    <property type="match status" value="1"/>
</dbReference>
<dbReference type="HAMAP" id="MF_04106">
    <property type="entry name" value="BP10_T4"/>
    <property type="match status" value="1"/>
</dbReference>
<gene>
    <name evidence="6" type="primary">10</name>
</gene>
<dbReference type="InterPro" id="IPR008987">
    <property type="entry name" value="Baseplate_struct_prot_Gp9/10_N"/>
</dbReference>
<evidence type="ECO:0000259" key="5">
    <source>
        <dbReference type="Pfam" id="PF23618"/>
    </source>
</evidence>
<dbReference type="GO" id="GO:0019076">
    <property type="term" value="P:viral release from host cell"/>
    <property type="evidence" value="ECO:0007669"/>
    <property type="project" value="InterPro"/>
</dbReference>
<dbReference type="SUPFAM" id="SSF50017">
    <property type="entry name" value="gp9"/>
    <property type="match status" value="1"/>
</dbReference>
<proteinExistence type="evidence at transcript level"/>
<feature type="disulfide bond" description="Interchain (with GP7); alternate" evidence="1">
    <location>
        <position position="556"/>
    </location>
</feature>
<name>D7RMG1_9CAUD</name>
<dbReference type="InterPro" id="IPR036240">
    <property type="entry name" value="Gp9-like_sf"/>
</dbReference>
<keyword evidence="1" id="KW-0946">Virion</keyword>
<keyword evidence="1" id="KW-1245">Viral tail assembly</keyword>
<evidence type="ECO:0000313" key="7">
    <source>
        <dbReference type="Proteomes" id="UP000201129"/>
    </source>
</evidence>
<dbReference type="InterPro" id="IPR053827">
    <property type="entry name" value="Gp10_C"/>
</dbReference>
<dbReference type="Proteomes" id="UP000201129">
    <property type="component" value="Segment"/>
</dbReference>
<keyword evidence="7" id="KW-1185">Reference proteome</keyword>
<keyword evidence="1" id="KW-1227">Viral tail protein</keyword>
<sequence length="604" mass="65855">MMKQELKIGQAVDDGSGDYLRAGGLKINNNFNELYYQLGDGDNPHAAGAWKQYSTADGPLLNAVMGHSYTLNTQGGRINVQLPKGTPSEYNFVIRLRDVYSSWQANPVTIIPAPGDTIKGSAVQVEIARNFADLELVYCAPGRWEYVENKQVNRIPNNDLATVATKQFIATEGQTDFLDIFPGLTYNISSLSVIQRGNTLFYGVDDIFDEATSEFGSPGANPGELVELNGKDIRLKYPCEAGDTVIIKSYNDGLAQWRSSYNRRDITILDKTLTHETTVNGSKVVLDLSTVQTITSAELNVSPTSPINPNACQVMLNSTLLHQAGTAGFPAFYCEGVDTDDAGLCADSGGVWTQSKSDYILNIADDDKIESFEFGRKLEHGDILTVIWYNNDIGTTMTIDEILDTTNDIYISQGPSVSLTGQVRITDVDNPFSPNFEPVAESEVSINTAAVMFDLFHPIGTIYENTVNPNNPATYMGMGSWKRLSDSFLVGWSPDADSLFNANNNDLDSSGIPKSTAGGTGGSHNISIKYENVPELNTDDKVLVADDNGPIVIGGCLVDPDAQGPAYTKYREDKATINKQQSTTPIPIDTLPPYTTVYRWVRIA</sequence>
<dbReference type="KEGG" id="vg:9384458"/>
<reference evidence="6 7" key="2">
    <citation type="journal article" date="2011" name="Virol. J.">
        <title>Sequence characteristics of T4-like bacteriophage IME08 benome termini revealed by high throughput sequencing.</title>
        <authorList>
            <person name="Jiang X."/>
            <person name="Jiang H."/>
            <person name="Li C."/>
            <person name="Wang S."/>
            <person name="Mi Z."/>
            <person name="An X."/>
            <person name="Chen J."/>
            <person name="Tong Y."/>
        </authorList>
    </citation>
    <scope>NUCLEOTIDE SEQUENCE [LARGE SCALE GENOMIC DNA]</scope>
</reference>
<evidence type="ECO:0000256" key="1">
    <source>
        <dbReference type="HAMAP-Rule" id="MF_04106"/>
    </source>
</evidence>
<evidence type="ECO:0000259" key="4">
    <source>
        <dbReference type="Pfam" id="PF22670"/>
    </source>
</evidence>
<dbReference type="InterPro" id="IPR056391">
    <property type="entry name" value="Baseplate_gp9_C"/>
</dbReference>
<keyword evidence="1" id="KW-1188">Viral release from host cell</keyword>